<keyword evidence="7" id="KW-1185">Reference proteome</keyword>
<evidence type="ECO:0000313" key="7">
    <source>
        <dbReference type="Proteomes" id="UP000714420"/>
    </source>
</evidence>
<evidence type="ECO:0000313" key="6">
    <source>
        <dbReference type="EMBL" id="NPD90860.1"/>
    </source>
</evidence>
<dbReference type="Gene3D" id="3.40.710.10">
    <property type="entry name" value="DD-peptidase/beta-lactamase superfamily"/>
    <property type="match status" value="1"/>
</dbReference>
<proteinExistence type="inferred from homology"/>
<keyword evidence="4" id="KW-0732">Signal</keyword>
<organism evidence="6 7">
    <name type="scientific">Xylanibacter muris</name>
    <dbReference type="NCBI Taxonomy" id="2736290"/>
    <lineage>
        <taxon>Bacteria</taxon>
        <taxon>Pseudomonadati</taxon>
        <taxon>Bacteroidota</taxon>
        <taxon>Bacteroidia</taxon>
        <taxon>Bacteroidales</taxon>
        <taxon>Prevotellaceae</taxon>
        <taxon>Xylanibacter</taxon>
    </lineage>
</organism>
<accession>A0ABX2AIT5</accession>
<dbReference type="PANTHER" id="PTHR35333:SF3">
    <property type="entry name" value="BETA-LACTAMASE-TYPE TRANSPEPTIDASE FOLD CONTAINING PROTEIN"/>
    <property type="match status" value="1"/>
</dbReference>
<reference evidence="6 7" key="1">
    <citation type="submission" date="2020-05" db="EMBL/GenBank/DDBJ databases">
        <title>Distinct polysaccharide utilization as determinants for interspecies competition between intestinal Prevotella spp.</title>
        <authorList>
            <person name="Galvez E.J.C."/>
            <person name="Iljazovic A."/>
            <person name="Strowig T."/>
        </authorList>
    </citation>
    <scope>NUCLEOTIDE SEQUENCE [LARGE SCALE GENOMIC DNA]</scope>
    <source>
        <strain evidence="6 7">PMUR</strain>
    </source>
</reference>
<feature type="domain" description="Beta-lactamase class A catalytic" evidence="5">
    <location>
        <begin position="53"/>
        <end position="273"/>
    </location>
</feature>
<evidence type="ECO:0000256" key="1">
    <source>
        <dbReference type="ARBA" id="ARBA00001526"/>
    </source>
</evidence>
<dbReference type="InterPro" id="IPR012338">
    <property type="entry name" value="Beta-lactam/transpept-like"/>
</dbReference>
<dbReference type="InterPro" id="IPR000871">
    <property type="entry name" value="Beta-lactam_class-A"/>
</dbReference>
<name>A0ABX2AIT5_9BACT</name>
<feature type="signal peptide" evidence="4">
    <location>
        <begin position="1"/>
        <end position="26"/>
    </location>
</feature>
<dbReference type="SUPFAM" id="SSF56601">
    <property type="entry name" value="beta-lactamase/transpeptidase-like"/>
    <property type="match status" value="1"/>
</dbReference>
<dbReference type="Pfam" id="PF13354">
    <property type="entry name" value="Beta-lactamase2"/>
    <property type="match status" value="1"/>
</dbReference>
<feature type="chain" id="PRO_5046796847" description="beta-lactamase" evidence="4">
    <location>
        <begin position="27"/>
        <end position="304"/>
    </location>
</feature>
<comment type="catalytic activity">
    <reaction evidence="1">
        <text>a beta-lactam + H2O = a substituted beta-amino acid</text>
        <dbReference type="Rhea" id="RHEA:20401"/>
        <dbReference type="ChEBI" id="CHEBI:15377"/>
        <dbReference type="ChEBI" id="CHEBI:35627"/>
        <dbReference type="ChEBI" id="CHEBI:140347"/>
        <dbReference type="EC" id="3.5.2.6"/>
    </reaction>
</comment>
<sequence length="304" mass="34338">MKRQAFSIKALLCAMTMAITATTTYAGNTTLEKELETYVRKCNARIGIAVIMENSDTVCINNDYPYPMNSVMKLYQAMAVTDALQKNGTPIDTVIVINRKELHQKTYSPMRDTHTEKKLKLAVSELLRYSLQNSDNNACDILFDRITGIKETESHIRNIGIKNFAIKANEREMFARHGACNENWNHPLSAAILINKLFTENIYQKPYQDFLIHTLNTCRTGQNRLPKPLMHSNAVIGHKTGTGFDSPEGYPQGINDVGFISLPDGSHYAIAVFIESSQYSMEETEQIIADISEITYLYLNKHAE</sequence>
<evidence type="ECO:0000256" key="3">
    <source>
        <dbReference type="ARBA" id="ARBA00012865"/>
    </source>
</evidence>
<dbReference type="NCBIfam" id="NF033103">
    <property type="entry name" value="bla_class_A"/>
    <property type="match status" value="1"/>
</dbReference>
<comment type="similarity">
    <text evidence="2">Belongs to the class-A beta-lactamase family.</text>
</comment>
<gene>
    <name evidence="6" type="primary">bla</name>
    <name evidence="6" type="ORF">HPS56_00540</name>
</gene>
<dbReference type="RefSeq" id="WP_172272232.1">
    <property type="nucleotide sequence ID" value="NZ_CASGMU010000001.1"/>
</dbReference>
<protein>
    <recommendedName>
        <fullName evidence="3">beta-lactamase</fullName>
        <ecNumber evidence="3">3.5.2.6</ecNumber>
    </recommendedName>
</protein>
<comment type="caution">
    <text evidence="6">The sequence shown here is derived from an EMBL/GenBank/DDBJ whole genome shotgun (WGS) entry which is preliminary data.</text>
</comment>
<dbReference type="PANTHER" id="PTHR35333">
    <property type="entry name" value="BETA-LACTAMASE"/>
    <property type="match status" value="1"/>
</dbReference>
<dbReference type="EC" id="3.5.2.6" evidence="3"/>
<evidence type="ECO:0000256" key="4">
    <source>
        <dbReference type="SAM" id="SignalP"/>
    </source>
</evidence>
<evidence type="ECO:0000259" key="5">
    <source>
        <dbReference type="Pfam" id="PF13354"/>
    </source>
</evidence>
<dbReference type="EMBL" id="JABKKF010000001">
    <property type="protein sequence ID" value="NPD90860.1"/>
    <property type="molecule type" value="Genomic_DNA"/>
</dbReference>
<dbReference type="InterPro" id="IPR045155">
    <property type="entry name" value="Beta-lactam_cat"/>
</dbReference>
<dbReference type="Proteomes" id="UP000714420">
    <property type="component" value="Unassembled WGS sequence"/>
</dbReference>
<evidence type="ECO:0000256" key="2">
    <source>
        <dbReference type="ARBA" id="ARBA00009009"/>
    </source>
</evidence>